<accession>A0A1H8M4X5</accession>
<sequence>MCDNHAHSRRSNRQNRYRRRTVLGGLGAVGVAALAGCSQNGGTGTDGTGDVPAAITLTEGDTCEVCGMNIVNHPGPSTEIFYPGHQPSGHENPARFDSTWEAFQYDFERDERGWERSVMYVTDYSAVEYELFEFRDTTGISTHPEASAFAPASDVTFVANSEVVGAMGRDLIGFGDEGDASSFRDEYGGELVTVDEVTPQLISQLGR</sequence>
<dbReference type="RefSeq" id="WP_092659822.1">
    <property type="nucleotide sequence ID" value="NZ_FOCX01000008.1"/>
</dbReference>
<dbReference type="SUPFAM" id="SSF160387">
    <property type="entry name" value="NosL/MerB-like"/>
    <property type="match status" value="1"/>
</dbReference>
<reference evidence="2" key="1">
    <citation type="submission" date="2016-10" db="EMBL/GenBank/DDBJ databases">
        <authorList>
            <person name="Varghese N."/>
            <person name="Submissions S."/>
        </authorList>
    </citation>
    <scope>NUCLEOTIDE SEQUENCE [LARGE SCALE GENOMIC DNA]</scope>
    <source>
        <strain evidence="2">IBRC-M 10043</strain>
    </source>
</reference>
<proteinExistence type="predicted"/>
<dbReference type="Gene3D" id="3.30.70.2050">
    <property type="match status" value="1"/>
</dbReference>
<dbReference type="Pfam" id="PF05573">
    <property type="entry name" value="NosL"/>
    <property type="match status" value="1"/>
</dbReference>
<evidence type="ECO:0000313" key="2">
    <source>
        <dbReference type="Proteomes" id="UP000198775"/>
    </source>
</evidence>
<dbReference type="PANTHER" id="PTHR41247">
    <property type="entry name" value="HTH-TYPE TRANSCRIPTIONAL REPRESSOR YCNK"/>
    <property type="match status" value="1"/>
</dbReference>
<name>A0A1H8M4X5_9EURY</name>
<protein>
    <submittedName>
        <fullName evidence="1">Nitrous oxide reductase accessory protein NosL</fullName>
    </submittedName>
</protein>
<dbReference type="Proteomes" id="UP000198775">
    <property type="component" value="Unassembled WGS sequence"/>
</dbReference>
<gene>
    <name evidence="1" type="ORF">SAMN05216388_1008116</name>
</gene>
<dbReference type="OrthoDB" id="162738at2157"/>
<evidence type="ECO:0000313" key="1">
    <source>
        <dbReference type="EMBL" id="SEO12238.1"/>
    </source>
</evidence>
<dbReference type="PANTHER" id="PTHR41247:SF1">
    <property type="entry name" value="HTH-TYPE TRANSCRIPTIONAL REPRESSOR YCNK"/>
    <property type="match status" value="1"/>
</dbReference>
<dbReference type="AlphaFoldDB" id="A0A1H8M4X5"/>
<dbReference type="InterPro" id="IPR008719">
    <property type="entry name" value="N2O_reductase_NosL"/>
</dbReference>
<organism evidence="1 2">
    <name type="scientific">Halorientalis persicus</name>
    <dbReference type="NCBI Taxonomy" id="1367881"/>
    <lineage>
        <taxon>Archaea</taxon>
        <taxon>Methanobacteriati</taxon>
        <taxon>Methanobacteriota</taxon>
        <taxon>Stenosarchaea group</taxon>
        <taxon>Halobacteria</taxon>
        <taxon>Halobacteriales</taxon>
        <taxon>Haloarculaceae</taxon>
        <taxon>Halorientalis</taxon>
    </lineage>
</organism>
<dbReference type="EMBL" id="FOCX01000008">
    <property type="protein sequence ID" value="SEO12238.1"/>
    <property type="molecule type" value="Genomic_DNA"/>
</dbReference>
<keyword evidence="2" id="KW-1185">Reference proteome</keyword>